<evidence type="ECO:0000256" key="1">
    <source>
        <dbReference type="ARBA" id="ARBA00004613"/>
    </source>
</evidence>
<proteinExistence type="predicted"/>
<dbReference type="SUPFAM" id="SSF48113">
    <property type="entry name" value="Heme-dependent peroxidases"/>
    <property type="match status" value="1"/>
</dbReference>
<gene>
    <name evidence="7" type="primary">WBGene00277532</name>
</gene>
<dbReference type="Proteomes" id="UP000005239">
    <property type="component" value="Unassembled WGS sequence"/>
</dbReference>
<dbReference type="InterPro" id="IPR010255">
    <property type="entry name" value="Haem_peroxidase_sf"/>
</dbReference>
<dbReference type="GO" id="GO:0004601">
    <property type="term" value="F:peroxidase activity"/>
    <property type="evidence" value="ECO:0000318"/>
    <property type="project" value="GO_Central"/>
</dbReference>
<evidence type="ECO:0000313" key="8">
    <source>
        <dbReference type="Proteomes" id="UP000005239"/>
    </source>
</evidence>
<dbReference type="Pfam" id="PF21038">
    <property type="entry name" value="CEP104_N"/>
    <property type="match status" value="1"/>
</dbReference>
<dbReference type="PANTHER" id="PTHR11475:SF4">
    <property type="entry name" value="CHORION PEROXIDASE"/>
    <property type="match status" value="1"/>
</dbReference>
<dbReference type="PRINTS" id="PR00457">
    <property type="entry name" value="ANPEROXIDASE"/>
</dbReference>
<keyword evidence="3" id="KW-0560">Oxidoreductase</keyword>
<feature type="compositionally biased region" description="Basic and acidic residues" evidence="6">
    <location>
        <begin position="1020"/>
        <end position="1032"/>
    </location>
</feature>
<evidence type="ECO:0000256" key="6">
    <source>
        <dbReference type="SAM" id="MobiDB-lite"/>
    </source>
</evidence>
<feature type="compositionally biased region" description="Polar residues" evidence="6">
    <location>
        <begin position="737"/>
        <end position="754"/>
    </location>
</feature>
<dbReference type="GO" id="GO:0006979">
    <property type="term" value="P:response to oxidative stress"/>
    <property type="evidence" value="ECO:0007669"/>
    <property type="project" value="InterPro"/>
</dbReference>
<evidence type="ECO:0000256" key="3">
    <source>
        <dbReference type="ARBA" id="ARBA00022559"/>
    </source>
</evidence>
<keyword evidence="3" id="KW-0575">Peroxidase</keyword>
<keyword evidence="4" id="KW-0325">Glycoprotein</keyword>
<reference evidence="7" key="2">
    <citation type="submission" date="2022-06" db="UniProtKB">
        <authorList>
            <consortium name="EnsemblMetazoa"/>
        </authorList>
    </citation>
    <scope>IDENTIFICATION</scope>
    <source>
        <strain evidence="7">PS312</strain>
    </source>
</reference>
<feature type="region of interest" description="Disordered" evidence="6">
    <location>
        <begin position="693"/>
        <end position="802"/>
    </location>
</feature>
<feature type="region of interest" description="Disordered" evidence="6">
    <location>
        <begin position="127"/>
        <end position="151"/>
    </location>
</feature>
<feature type="region of interest" description="Disordered" evidence="6">
    <location>
        <begin position="985"/>
        <end position="1042"/>
    </location>
</feature>
<evidence type="ECO:0000256" key="5">
    <source>
        <dbReference type="SAM" id="Coils"/>
    </source>
</evidence>
<evidence type="ECO:0000256" key="4">
    <source>
        <dbReference type="ARBA" id="ARBA00023180"/>
    </source>
</evidence>
<keyword evidence="8" id="KW-1185">Reference proteome</keyword>
<dbReference type="InterPro" id="IPR037120">
    <property type="entry name" value="Haem_peroxidase_sf_animal"/>
</dbReference>
<dbReference type="Gene3D" id="1.10.640.10">
    <property type="entry name" value="Haem peroxidase domain superfamily, animal type"/>
    <property type="match status" value="1"/>
</dbReference>
<dbReference type="InterPro" id="IPR019791">
    <property type="entry name" value="Haem_peroxidase_animal"/>
</dbReference>
<accession>A0A2A6CTT0</accession>
<evidence type="ECO:0000313" key="7">
    <source>
        <dbReference type="EnsemblMetazoa" id="PPA39163.1"/>
    </source>
</evidence>
<evidence type="ECO:0000256" key="2">
    <source>
        <dbReference type="ARBA" id="ARBA00022525"/>
    </source>
</evidence>
<dbReference type="PROSITE" id="PS50292">
    <property type="entry name" value="PEROXIDASE_3"/>
    <property type="match status" value="1"/>
</dbReference>
<dbReference type="Pfam" id="PF03098">
    <property type="entry name" value="An_peroxidase"/>
    <property type="match status" value="2"/>
</dbReference>
<reference evidence="8" key="1">
    <citation type="journal article" date="2008" name="Nat. Genet.">
        <title>The Pristionchus pacificus genome provides a unique perspective on nematode lifestyle and parasitism.</title>
        <authorList>
            <person name="Dieterich C."/>
            <person name="Clifton S.W."/>
            <person name="Schuster L.N."/>
            <person name="Chinwalla A."/>
            <person name="Delehaunty K."/>
            <person name="Dinkelacker I."/>
            <person name="Fulton L."/>
            <person name="Fulton R."/>
            <person name="Godfrey J."/>
            <person name="Minx P."/>
            <person name="Mitreva M."/>
            <person name="Roeseler W."/>
            <person name="Tian H."/>
            <person name="Witte H."/>
            <person name="Yang S.P."/>
            <person name="Wilson R.K."/>
            <person name="Sommer R.J."/>
        </authorList>
    </citation>
    <scope>NUCLEOTIDE SEQUENCE [LARGE SCALE GENOMIC DNA]</scope>
    <source>
        <strain evidence="8">PS312</strain>
    </source>
</reference>
<comment type="subcellular location">
    <subcellularLocation>
        <location evidence="1">Secreted</location>
    </subcellularLocation>
</comment>
<dbReference type="GO" id="GO:0005576">
    <property type="term" value="C:extracellular region"/>
    <property type="evidence" value="ECO:0007669"/>
    <property type="project" value="UniProtKB-SubCell"/>
</dbReference>
<sequence length="1151" mass="128140">GLFKLIRLYKNERAEDVVQHYVPCSYANTSAIIPFSLWAATPTDILTAAMKKAISNIDLINMVAEDTIGEDQNPHTQKATADSIDAQKLGDIIQETTHILITENGADILNKFDGIDIMGVLNQLLGPKPSSRKKRQYGGSGGSTGSNGTITSSNPLDVSCIDRPATCDKSFPYRSISGWCNHDDTANRGWGSTMNPIRRFMGAAKYDDGFNSVRRKAANGGLLPSTRAVSNNIFAEASIPSFDPKYNHLLQQYGQWVAHDIIFTPSSVGTNGAALDCSQCESADLTSNCAPIPVPSDDAFFPTKAANGKPACIRLTRAINGQTGLGPRAQINQNSHFLDLSQVYGSTDCVAKELRTLKDGQMIMYTANGYLLPPRLIPMHTIYLRQHNKWASQIRQLRPTWSDNLVYHETRRLMIAMYQQHIYTEYLPKIIGQRKMAEFDLNPSGLKNTYDSRVNPSISAEFGTAAFRFGHSQARKDIPRMTNNNVSVGAYVDLGANIFYSDPLYDKTATVFNMAQGMVNSPAMAVDRQFSFPIRHELFATRGKKASGVDLPAVNVQRAREMGVQAYNEVRTKIPGLARVTSFDALKNDMDQANIDLLKKTYASVDDIDLYVGILLERPTDPTALLGPTGSTIIADQFSAFKKGDRFFYESTASSGGLTQAEYEALRNYPLAQLICENTDGMEQVQDDIFQHKPSTPNRVMVGSPSPHPAPSPTIRKVHEAGDKAASPVRRAESPKRVSSANTTSTQPVDGFNNNHRRYDHPDERQEREPQQQQPVYDGREFQHNKLPPNHMSNRNNRAGSARKSAYKDEIALEEIPWTPIVVSNEDPNVFGGGRGWMSQPGAHFPIDVVIGLKQLANIYKVVVDVHNDIYPTSIDISIGRGIAGDHMGYDGARRANYGAKGEMHFKTRDRARMESRTFFADHVGNYVWLVLQRPYRTKENPHEQVGIDRIVVLGYPMREGEGEMMNSRREERTRASSEVIKSNLVRRQPSAKSKPTAEVAPMKASTAPQRRQTAVLPPPRERPVSSKKDGMGDGMRMTGENLATDPLSTLRMVKRVLVRKMESAQERGFDVEANTCRRAIQRLDEYEARMEDLDERRSDALIHNDHNEARRIENTMADCRDTCFRSIHVDLLLSKSELRSIGVASAWASD</sequence>
<keyword evidence="5" id="KW-0175">Coiled coil</keyword>
<dbReference type="PANTHER" id="PTHR11475">
    <property type="entry name" value="OXIDASE/PEROXIDASE"/>
    <property type="match status" value="1"/>
</dbReference>
<keyword evidence="2" id="KW-0964">Secreted</keyword>
<name>A0A2A6CTT0_PRIPA</name>
<protein>
    <submittedName>
        <fullName evidence="7">Peroxidase</fullName>
    </submittedName>
</protein>
<feature type="coiled-coil region" evidence="5">
    <location>
        <begin position="1077"/>
        <end position="1104"/>
    </location>
</feature>
<dbReference type="AlphaFoldDB" id="A0A2A6CTT0"/>
<organism evidence="7 8">
    <name type="scientific">Pristionchus pacificus</name>
    <name type="common">Parasitic nematode worm</name>
    <dbReference type="NCBI Taxonomy" id="54126"/>
    <lineage>
        <taxon>Eukaryota</taxon>
        <taxon>Metazoa</taxon>
        <taxon>Ecdysozoa</taxon>
        <taxon>Nematoda</taxon>
        <taxon>Chromadorea</taxon>
        <taxon>Rhabditida</taxon>
        <taxon>Rhabditina</taxon>
        <taxon>Diplogasteromorpha</taxon>
        <taxon>Diplogasteroidea</taxon>
        <taxon>Neodiplogasteridae</taxon>
        <taxon>Pristionchus</taxon>
    </lineage>
</organism>
<dbReference type="InterPro" id="IPR048739">
    <property type="entry name" value="CEP104_N"/>
</dbReference>
<accession>A0A8R1YY34</accession>
<feature type="compositionally biased region" description="Basic and acidic residues" evidence="6">
    <location>
        <begin position="760"/>
        <end position="770"/>
    </location>
</feature>
<dbReference type="EnsemblMetazoa" id="PPA39163.1">
    <property type="protein sequence ID" value="PPA39163.1"/>
    <property type="gene ID" value="WBGene00277532"/>
</dbReference>
<dbReference type="GO" id="GO:0020037">
    <property type="term" value="F:heme binding"/>
    <property type="evidence" value="ECO:0007669"/>
    <property type="project" value="InterPro"/>
</dbReference>